<dbReference type="PANTHER" id="PTHR43378">
    <property type="entry name" value="UDP-3-O-ACYLGLUCOSAMINE N-ACYLTRANSFERASE"/>
    <property type="match status" value="1"/>
</dbReference>
<keyword evidence="3 7" id="KW-0808">Transferase</keyword>
<dbReference type="InterPro" id="IPR007691">
    <property type="entry name" value="LpxD"/>
</dbReference>
<keyword evidence="1 7" id="KW-0444">Lipid biosynthesis</keyword>
<dbReference type="InterPro" id="IPR056729">
    <property type="entry name" value="GMPPB_C"/>
</dbReference>
<name>A0A7X0DNE4_NOVIT</name>
<dbReference type="HAMAP" id="MF_00523">
    <property type="entry name" value="LpxD"/>
    <property type="match status" value="1"/>
</dbReference>
<comment type="catalytic activity">
    <reaction evidence="7">
        <text>a UDP-3-O-[(3R)-3-hydroxyacyl]-alpha-D-glucosamine + a (3R)-hydroxyacyl-[ACP] = a UDP-2-N,3-O-bis[(3R)-3-hydroxyacyl]-alpha-D-glucosamine + holo-[ACP] + H(+)</text>
        <dbReference type="Rhea" id="RHEA:53836"/>
        <dbReference type="Rhea" id="RHEA-COMP:9685"/>
        <dbReference type="Rhea" id="RHEA-COMP:9945"/>
        <dbReference type="ChEBI" id="CHEBI:15378"/>
        <dbReference type="ChEBI" id="CHEBI:64479"/>
        <dbReference type="ChEBI" id="CHEBI:78827"/>
        <dbReference type="ChEBI" id="CHEBI:137740"/>
        <dbReference type="ChEBI" id="CHEBI:137748"/>
        <dbReference type="EC" id="2.3.1.191"/>
    </reaction>
</comment>
<accession>A0A7X0DNE4</accession>
<comment type="similarity">
    <text evidence="7">Belongs to the transferase hexapeptide repeat family. LpxD subfamily.</text>
</comment>
<dbReference type="SUPFAM" id="SSF51161">
    <property type="entry name" value="Trimeric LpxA-like enzymes"/>
    <property type="match status" value="1"/>
</dbReference>
<evidence type="ECO:0000256" key="7">
    <source>
        <dbReference type="HAMAP-Rule" id="MF_00523"/>
    </source>
</evidence>
<dbReference type="Gene3D" id="2.160.10.10">
    <property type="entry name" value="Hexapeptide repeat proteins"/>
    <property type="match status" value="1"/>
</dbReference>
<dbReference type="RefSeq" id="WP_184262995.1">
    <property type="nucleotide sequence ID" value="NZ_JACIIX010000004.1"/>
</dbReference>
<evidence type="ECO:0000256" key="5">
    <source>
        <dbReference type="ARBA" id="ARBA00023098"/>
    </source>
</evidence>
<evidence type="ECO:0000259" key="9">
    <source>
        <dbReference type="Pfam" id="PF25087"/>
    </source>
</evidence>
<organism evidence="10 11">
    <name type="scientific">Novispirillum itersonii</name>
    <name type="common">Aquaspirillum itersonii</name>
    <dbReference type="NCBI Taxonomy" id="189"/>
    <lineage>
        <taxon>Bacteria</taxon>
        <taxon>Pseudomonadati</taxon>
        <taxon>Pseudomonadota</taxon>
        <taxon>Alphaproteobacteria</taxon>
        <taxon>Rhodospirillales</taxon>
        <taxon>Novispirillaceae</taxon>
        <taxon>Novispirillum</taxon>
    </lineage>
</organism>
<gene>
    <name evidence="7" type="primary">lpxD</name>
    <name evidence="10" type="ORF">FHS48_001577</name>
</gene>
<dbReference type="InterPro" id="IPR001451">
    <property type="entry name" value="Hexapep"/>
</dbReference>
<evidence type="ECO:0000256" key="6">
    <source>
        <dbReference type="ARBA" id="ARBA00023315"/>
    </source>
</evidence>
<dbReference type="Proteomes" id="UP000544872">
    <property type="component" value="Unassembled WGS sequence"/>
</dbReference>
<keyword evidence="6 7" id="KW-0012">Acyltransferase</keyword>
<dbReference type="AlphaFoldDB" id="A0A7X0DNE4"/>
<reference evidence="10 11" key="1">
    <citation type="submission" date="2020-08" db="EMBL/GenBank/DDBJ databases">
        <title>Genomic Encyclopedia of Type Strains, Phase IV (KMG-IV): sequencing the most valuable type-strain genomes for metagenomic binning, comparative biology and taxonomic classification.</title>
        <authorList>
            <person name="Goeker M."/>
        </authorList>
    </citation>
    <scope>NUCLEOTIDE SEQUENCE [LARGE SCALE GENOMIC DNA]</scope>
    <source>
        <strain evidence="10 11">DSM 11590</strain>
    </source>
</reference>
<sequence length="345" mass="35029">MADSRFFRNEGPFSLKSLAEAVGAEARAADDARMIADVAPLSTAGADQISFLDNRNYIKQFQASAAGACIVHPDLAALAPAGMDLLVTPEPYRAYAAIAALFYPRAAAVPGIHPRAVVDETAVVDPTAQVDAGAVIGALAEIGAGTIIGPNAVIGEGVVIGPAGSVGANASLSHTIAGAKVHIYPGCRIGQDGFGFAMGPKGHLKVPQLGRVLIGDDVEIGANTTIDRGAGPDTVIGSGCRIDNLVQIGHNVELGMGCVVVSQVGISGSTKLGRFVVLGGQTGVAGHLSLGDGVQVAAQSGIMRDIDPGTTVMGYPAKPIKEFWREVAAVGKLAARKPTGPKTQD</sequence>
<dbReference type="GO" id="GO:0016020">
    <property type="term" value="C:membrane"/>
    <property type="evidence" value="ECO:0007669"/>
    <property type="project" value="GOC"/>
</dbReference>
<dbReference type="Pfam" id="PF04613">
    <property type="entry name" value="LpxD"/>
    <property type="match status" value="1"/>
</dbReference>
<dbReference type="Gene3D" id="3.40.1390.10">
    <property type="entry name" value="MurE/MurF, N-terminal domain"/>
    <property type="match status" value="1"/>
</dbReference>
<dbReference type="CDD" id="cd03352">
    <property type="entry name" value="LbH_LpxD"/>
    <property type="match status" value="1"/>
</dbReference>
<dbReference type="EC" id="2.3.1.191" evidence="7"/>
<dbReference type="InterPro" id="IPR018357">
    <property type="entry name" value="Hexapep_transf_CS"/>
</dbReference>
<dbReference type="PROSITE" id="PS00101">
    <property type="entry name" value="HEXAPEP_TRANSFERASES"/>
    <property type="match status" value="1"/>
</dbReference>
<dbReference type="Pfam" id="PF00132">
    <property type="entry name" value="Hexapep"/>
    <property type="match status" value="1"/>
</dbReference>
<evidence type="ECO:0000256" key="4">
    <source>
        <dbReference type="ARBA" id="ARBA00022737"/>
    </source>
</evidence>
<dbReference type="InterPro" id="IPR020573">
    <property type="entry name" value="UDP_GlcNAc_AcTrfase_non-rep"/>
</dbReference>
<comment type="function">
    <text evidence="7">Catalyzes the N-acylation of UDP-3-O-acylglucosamine using 3-hydroxyacyl-ACP as the acyl donor. Is involved in the biosynthesis of lipid A, a phosphorylated glycolipid that anchors the lipopolysaccharide to the outer membrane of the cell.</text>
</comment>
<evidence type="ECO:0000259" key="8">
    <source>
        <dbReference type="Pfam" id="PF04613"/>
    </source>
</evidence>
<feature type="domain" description="UDP-3-O-[3-hydroxymyristoyl] glucosamine N-acyltransferase non-repeat region" evidence="8">
    <location>
        <begin position="34"/>
        <end position="101"/>
    </location>
</feature>
<evidence type="ECO:0000256" key="1">
    <source>
        <dbReference type="ARBA" id="ARBA00022516"/>
    </source>
</evidence>
<proteinExistence type="inferred from homology"/>
<dbReference type="GO" id="GO:0103118">
    <property type="term" value="F:UDP-3-O-[(3R)-3-hydroxyacyl]-glucosamine N-acyltransferase activity"/>
    <property type="evidence" value="ECO:0007669"/>
    <property type="project" value="UniProtKB-EC"/>
</dbReference>
<dbReference type="EMBL" id="JACIIX010000004">
    <property type="protein sequence ID" value="MBB6210167.1"/>
    <property type="molecule type" value="Genomic_DNA"/>
</dbReference>
<dbReference type="NCBIfam" id="TIGR01853">
    <property type="entry name" value="lipid_A_lpxD"/>
    <property type="match status" value="1"/>
</dbReference>
<keyword evidence="11" id="KW-1185">Reference proteome</keyword>
<feature type="active site" description="Proton acceptor" evidence="7">
    <location>
        <position position="250"/>
    </location>
</feature>
<evidence type="ECO:0000313" key="11">
    <source>
        <dbReference type="Proteomes" id="UP000544872"/>
    </source>
</evidence>
<dbReference type="NCBIfam" id="NF002060">
    <property type="entry name" value="PRK00892.1"/>
    <property type="match status" value="1"/>
</dbReference>
<dbReference type="UniPathway" id="UPA00973"/>
<dbReference type="GO" id="GO:0016410">
    <property type="term" value="F:N-acyltransferase activity"/>
    <property type="evidence" value="ECO:0007669"/>
    <property type="project" value="InterPro"/>
</dbReference>
<evidence type="ECO:0000256" key="2">
    <source>
        <dbReference type="ARBA" id="ARBA00022556"/>
    </source>
</evidence>
<dbReference type="Pfam" id="PF25087">
    <property type="entry name" value="GMPPB_C"/>
    <property type="match status" value="1"/>
</dbReference>
<comment type="pathway">
    <text evidence="7">Bacterial outer membrane biogenesis; LPS lipid A biosynthesis.</text>
</comment>
<dbReference type="GO" id="GO:0009245">
    <property type="term" value="P:lipid A biosynthetic process"/>
    <property type="evidence" value="ECO:0007669"/>
    <property type="project" value="UniProtKB-UniRule"/>
</dbReference>
<feature type="domain" description="Mannose-1-phosphate guanyltransferase C-terminal" evidence="9">
    <location>
        <begin position="120"/>
        <end position="227"/>
    </location>
</feature>
<dbReference type="PANTHER" id="PTHR43378:SF2">
    <property type="entry name" value="UDP-3-O-ACYLGLUCOSAMINE N-ACYLTRANSFERASE 1, MITOCHONDRIAL-RELATED"/>
    <property type="match status" value="1"/>
</dbReference>
<keyword evidence="5 7" id="KW-0443">Lipid metabolism</keyword>
<evidence type="ECO:0000313" key="10">
    <source>
        <dbReference type="EMBL" id="MBB6210167.1"/>
    </source>
</evidence>
<keyword evidence="2 7" id="KW-0441">Lipid A biosynthesis</keyword>
<evidence type="ECO:0000256" key="3">
    <source>
        <dbReference type="ARBA" id="ARBA00022679"/>
    </source>
</evidence>
<dbReference type="InterPro" id="IPR011004">
    <property type="entry name" value="Trimer_LpxA-like_sf"/>
</dbReference>
<comment type="subunit">
    <text evidence="7">Homotrimer.</text>
</comment>
<protein>
    <recommendedName>
        <fullName evidence="7">UDP-3-O-acylglucosamine N-acyltransferase</fullName>
        <ecNumber evidence="7">2.3.1.191</ecNumber>
    </recommendedName>
</protein>
<comment type="caution">
    <text evidence="10">The sequence shown here is derived from an EMBL/GenBank/DDBJ whole genome shotgun (WGS) entry which is preliminary data.</text>
</comment>
<keyword evidence="4 7" id="KW-0677">Repeat</keyword>